<protein>
    <submittedName>
        <fullName evidence="1">Carbohydrate ABC transporter permease</fullName>
    </submittedName>
</protein>
<accession>A0ACC7NWJ8</accession>
<dbReference type="Proteomes" id="UP001631969">
    <property type="component" value="Unassembled WGS sequence"/>
</dbReference>
<evidence type="ECO:0000313" key="2">
    <source>
        <dbReference type="Proteomes" id="UP001631969"/>
    </source>
</evidence>
<organism evidence="1 2">
    <name type="scientific">Paenibacillus mesotrionivorans</name>
    <dbReference type="NCBI Taxonomy" id="3160968"/>
    <lineage>
        <taxon>Bacteria</taxon>
        <taxon>Bacillati</taxon>
        <taxon>Bacillota</taxon>
        <taxon>Bacilli</taxon>
        <taxon>Bacillales</taxon>
        <taxon>Paenibacillaceae</taxon>
        <taxon>Paenibacillus</taxon>
    </lineage>
</organism>
<keyword evidence="2" id="KW-1185">Reference proteome</keyword>
<name>A0ACC7NWJ8_9BACL</name>
<gene>
    <name evidence="1" type="ORF">ACI1P1_10720</name>
</gene>
<proteinExistence type="predicted"/>
<dbReference type="EMBL" id="JBJURJ010000006">
    <property type="protein sequence ID" value="MFM9328762.1"/>
    <property type="molecule type" value="Genomic_DNA"/>
</dbReference>
<sequence>MKNRTAEALPLTRTPTPALAPKRRRNLLQLREDIAGYAFISPMLIGLLVFTLFPILASFFLSFTNWNFVSGFSKTKFVGLDNFLRLFKDDIFLKSLENNLILMLVVPITLAISLVLAVLIDQKIFFKDLFKVVYFIPYISSIVAVAIVFQVLLHPSYGPINQVLMSLGMEDPPKWLGDTDYALYCVMGLMIWVNIGYNMIIFMAGLQSIPKDLYEAAEIDGASKLRQFFRITLPLLSPTTFFLLVTGIIGSFKVFDLIAVLTNGGPANSTTVVVYRLYETAFVNLQSGYASSMAIVLLFCVLLVTLIQWYGQKKWVNY</sequence>
<reference evidence="1" key="1">
    <citation type="submission" date="2024-12" db="EMBL/GenBank/DDBJ databases">
        <authorList>
            <person name="Wu N."/>
        </authorList>
    </citation>
    <scope>NUCLEOTIDE SEQUENCE</scope>
    <source>
        <strain evidence="1">P15</strain>
    </source>
</reference>
<evidence type="ECO:0000313" key="1">
    <source>
        <dbReference type="EMBL" id="MFM9328762.1"/>
    </source>
</evidence>
<comment type="caution">
    <text evidence="1">The sequence shown here is derived from an EMBL/GenBank/DDBJ whole genome shotgun (WGS) entry which is preliminary data.</text>
</comment>